<dbReference type="PANTHER" id="PTHR33643:SF1">
    <property type="entry name" value="UREASE ACCESSORY PROTEIN D"/>
    <property type="match status" value="1"/>
</dbReference>
<keyword evidence="2 3" id="KW-0143">Chaperone</keyword>
<dbReference type="InterPro" id="IPR002669">
    <property type="entry name" value="UreD"/>
</dbReference>
<organism evidence="4 5">
    <name type="scientific">Pseudonocardia aurantiaca</name>
    <dbReference type="NCBI Taxonomy" id="75290"/>
    <lineage>
        <taxon>Bacteria</taxon>
        <taxon>Bacillati</taxon>
        <taxon>Actinomycetota</taxon>
        <taxon>Actinomycetes</taxon>
        <taxon>Pseudonocardiales</taxon>
        <taxon>Pseudonocardiaceae</taxon>
        <taxon>Pseudonocardia</taxon>
    </lineage>
</organism>
<evidence type="ECO:0000256" key="2">
    <source>
        <dbReference type="ARBA" id="ARBA00023186"/>
    </source>
</evidence>
<keyword evidence="3" id="KW-0963">Cytoplasm</keyword>
<dbReference type="Pfam" id="PF01774">
    <property type="entry name" value="UreD"/>
    <property type="match status" value="1"/>
</dbReference>
<comment type="function">
    <text evidence="3">Required for maturation of urease via the functional incorporation of the urease nickel metallocenter.</text>
</comment>
<sequence length="267" mass="27557">MLARARVVVECDGSGRTVVRELRSQAPLTLLPQRGAAAARSPVATVHVVGSASTPLGGDDVTLEVEVGPGAQLVLTGVAATLALPGQGGAVASRLVVRLQVGERAAVQYLPEPTIVTRRAEHHSELHAELGPGARLRCREVLVAGRSGEGSGRFQGLTSVREAGCPLLVQAQELGDAALHASAAHLAGRRVLGTELLVWGDDPPAAHAGVWWSLTPLARRGSLATAVGTDAVATTRDLATAIACHPGWSREVLTTATPEEGADKLRP</sequence>
<dbReference type="RefSeq" id="WP_343972726.1">
    <property type="nucleotide sequence ID" value="NZ_BAAAJG010000003.1"/>
</dbReference>
<comment type="subcellular location">
    <subcellularLocation>
        <location evidence="3">Cytoplasm</location>
    </subcellularLocation>
</comment>
<protein>
    <recommendedName>
        <fullName evidence="3">Urease accessory protein UreD</fullName>
    </recommendedName>
</protein>
<dbReference type="PANTHER" id="PTHR33643">
    <property type="entry name" value="UREASE ACCESSORY PROTEIN D"/>
    <property type="match status" value="1"/>
</dbReference>
<proteinExistence type="inferred from homology"/>
<comment type="subunit">
    <text evidence="3">UreD, UreF and UreG form a complex that acts as a GTP-hydrolysis-dependent molecular chaperone, activating the urease apoprotein by helping to assemble the nickel containing metallocenter of UreC. The UreE protein probably delivers the nickel.</text>
</comment>
<evidence type="ECO:0000313" key="5">
    <source>
        <dbReference type="Proteomes" id="UP001597145"/>
    </source>
</evidence>
<keyword evidence="3" id="KW-0996">Nickel insertion</keyword>
<accession>A0ABW4FH30</accession>
<comment type="similarity">
    <text evidence="1 3">Belongs to the UreD family.</text>
</comment>
<reference evidence="5" key="1">
    <citation type="journal article" date="2019" name="Int. J. Syst. Evol. Microbiol.">
        <title>The Global Catalogue of Microorganisms (GCM) 10K type strain sequencing project: providing services to taxonomists for standard genome sequencing and annotation.</title>
        <authorList>
            <consortium name="The Broad Institute Genomics Platform"/>
            <consortium name="The Broad Institute Genome Sequencing Center for Infectious Disease"/>
            <person name="Wu L."/>
            <person name="Ma J."/>
        </authorList>
    </citation>
    <scope>NUCLEOTIDE SEQUENCE [LARGE SCALE GENOMIC DNA]</scope>
    <source>
        <strain evidence="5">JCM 12165</strain>
    </source>
</reference>
<dbReference type="Proteomes" id="UP001597145">
    <property type="component" value="Unassembled WGS sequence"/>
</dbReference>
<evidence type="ECO:0000256" key="1">
    <source>
        <dbReference type="ARBA" id="ARBA00007177"/>
    </source>
</evidence>
<name>A0ABW4FH30_9PSEU</name>
<evidence type="ECO:0000256" key="3">
    <source>
        <dbReference type="HAMAP-Rule" id="MF_01384"/>
    </source>
</evidence>
<gene>
    <name evidence="3" type="primary">ureD</name>
    <name evidence="4" type="ORF">ACFSCY_02295</name>
</gene>
<dbReference type="EMBL" id="JBHUCP010000001">
    <property type="protein sequence ID" value="MFD1528262.1"/>
    <property type="molecule type" value="Genomic_DNA"/>
</dbReference>
<comment type="caution">
    <text evidence="4">The sequence shown here is derived from an EMBL/GenBank/DDBJ whole genome shotgun (WGS) entry which is preliminary data.</text>
</comment>
<evidence type="ECO:0000313" key="4">
    <source>
        <dbReference type="EMBL" id="MFD1528262.1"/>
    </source>
</evidence>
<keyword evidence="5" id="KW-1185">Reference proteome</keyword>
<dbReference type="HAMAP" id="MF_01384">
    <property type="entry name" value="UreD"/>
    <property type="match status" value="1"/>
</dbReference>